<reference evidence="3" key="1">
    <citation type="submission" date="2016-02" db="EMBL/GenBank/DDBJ databases">
        <authorList>
            <person name="Rodrigo-Torres Lidia"/>
            <person name="Arahal R.David."/>
        </authorList>
    </citation>
    <scope>NUCLEOTIDE SEQUENCE [LARGE SCALE GENOMIC DNA]</scope>
    <source>
        <strain evidence="3">CECT 9029</strain>
    </source>
</reference>
<dbReference type="GO" id="GO:0016747">
    <property type="term" value="F:acyltransferase activity, transferring groups other than amino-acyl groups"/>
    <property type="evidence" value="ECO:0007669"/>
    <property type="project" value="InterPro"/>
</dbReference>
<dbReference type="InterPro" id="IPR000182">
    <property type="entry name" value="GNAT_dom"/>
</dbReference>
<proteinExistence type="predicted"/>
<feature type="domain" description="N-acetyltransferase" evidence="1">
    <location>
        <begin position="1"/>
        <end position="145"/>
    </location>
</feature>
<dbReference type="EMBL" id="FIZX01000001">
    <property type="protein sequence ID" value="CZF77308.1"/>
    <property type="molecule type" value="Genomic_DNA"/>
</dbReference>
<dbReference type="Gene3D" id="3.40.630.30">
    <property type="match status" value="1"/>
</dbReference>
<evidence type="ECO:0000313" key="2">
    <source>
        <dbReference type="EMBL" id="CZF77308.1"/>
    </source>
</evidence>
<dbReference type="SUPFAM" id="SSF55729">
    <property type="entry name" value="Acyl-CoA N-acyltransferases (Nat)"/>
    <property type="match status" value="1"/>
</dbReference>
<evidence type="ECO:0000313" key="3">
    <source>
        <dbReference type="Proteomes" id="UP000071641"/>
    </source>
</evidence>
<organism evidence="2 3">
    <name type="scientific">Grimontia celer</name>
    <dbReference type="NCBI Taxonomy" id="1796497"/>
    <lineage>
        <taxon>Bacteria</taxon>
        <taxon>Pseudomonadati</taxon>
        <taxon>Pseudomonadota</taxon>
        <taxon>Gammaproteobacteria</taxon>
        <taxon>Vibrionales</taxon>
        <taxon>Vibrionaceae</taxon>
        <taxon>Grimontia</taxon>
    </lineage>
</organism>
<dbReference type="Pfam" id="PF00583">
    <property type="entry name" value="Acetyltransf_1"/>
    <property type="match status" value="1"/>
</dbReference>
<dbReference type="STRING" id="1796497.GCE9029_00127"/>
<evidence type="ECO:0000259" key="1">
    <source>
        <dbReference type="PROSITE" id="PS51186"/>
    </source>
</evidence>
<dbReference type="RefSeq" id="WP_062660602.1">
    <property type="nucleotide sequence ID" value="NZ_FIZX01000001.1"/>
</dbReference>
<gene>
    <name evidence="2" type="ORF">GCE9029_00127</name>
</gene>
<sequence length="145" mass="15680">MDSAISFTLIPSGQVPESLQRRFPSLAKLNDPESTQEIPMLVAEKDGDPVAVAVLQHEKRHNGIMVEDATLTLLEVDQASRLQGIGKNLLNALEAYAATVTCELKVDCGAVIGRKPMQALLTNSGYEPPFACGETKTTTWKKSLV</sequence>
<name>A0A128ERN7_9GAMM</name>
<dbReference type="PROSITE" id="PS51186">
    <property type="entry name" value="GNAT"/>
    <property type="match status" value="1"/>
</dbReference>
<dbReference type="OrthoDB" id="5917038at2"/>
<dbReference type="Proteomes" id="UP000071641">
    <property type="component" value="Unassembled WGS sequence"/>
</dbReference>
<protein>
    <recommendedName>
        <fullName evidence="1">N-acetyltransferase domain-containing protein</fullName>
    </recommendedName>
</protein>
<dbReference type="AlphaFoldDB" id="A0A128ERN7"/>
<dbReference type="InterPro" id="IPR016181">
    <property type="entry name" value="Acyl_CoA_acyltransferase"/>
</dbReference>
<keyword evidence="3" id="KW-1185">Reference proteome</keyword>
<accession>A0A128ERN7</accession>
<dbReference type="CDD" id="cd04301">
    <property type="entry name" value="NAT_SF"/>
    <property type="match status" value="1"/>
</dbReference>